<dbReference type="EMBL" id="CAJOBA010046566">
    <property type="protein sequence ID" value="CAF4191103.1"/>
    <property type="molecule type" value="Genomic_DNA"/>
</dbReference>
<evidence type="ECO:0000313" key="3">
    <source>
        <dbReference type="EMBL" id="CAF1382746.1"/>
    </source>
</evidence>
<dbReference type="Proteomes" id="UP000681722">
    <property type="component" value="Unassembled WGS sequence"/>
</dbReference>
<evidence type="ECO:0000313" key="6">
    <source>
        <dbReference type="Proteomes" id="UP000663829"/>
    </source>
</evidence>
<feature type="chain" id="PRO_5044132051" evidence="1">
    <location>
        <begin position="30"/>
        <end position="193"/>
    </location>
</feature>
<feature type="signal peptide" evidence="1">
    <location>
        <begin position="1"/>
        <end position="29"/>
    </location>
</feature>
<protein>
    <submittedName>
        <fullName evidence="2">Uncharacterized protein</fullName>
    </submittedName>
</protein>
<sequence length="193" mass="22963">MFYTAIASSSNIFLKNCFIFFSLILLCSCTPNKNYDNDGYLQQRSPISYSSDIFIKPKVQTMRRLNPLKLLFVVVYSKLNQQYEVEWNLNILKTIIMESEYVTDDDRKYFMDNFSTANTDYQQWSPDKHDQLERFTEKYFNPYKSADLFLPFQDCQTFTYALTDEMLNELGHKDTVKRYHIRQKAAERLCGLD</sequence>
<dbReference type="OrthoDB" id="9991193at2759"/>
<evidence type="ECO:0000256" key="1">
    <source>
        <dbReference type="SAM" id="SignalP"/>
    </source>
</evidence>
<dbReference type="AlphaFoldDB" id="A0A815BMH7"/>
<keyword evidence="6" id="KW-1185">Reference proteome</keyword>
<evidence type="ECO:0000313" key="2">
    <source>
        <dbReference type="EMBL" id="CAF1272599.1"/>
    </source>
</evidence>
<dbReference type="EMBL" id="CAJNOQ010011273">
    <property type="protein sequence ID" value="CAF1272599.1"/>
    <property type="molecule type" value="Genomic_DNA"/>
</dbReference>
<dbReference type="EMBL" id="CAJNOK010024873">
    <property type="protein sequence ID" value="CAF1382746.1"/>
    <property type="molecule type" value="Genomic_DNA"/>
</dbReference>
<dbReference type="EMBL" id="CAJOBC010024113">
    <property type="protein sequence ID" value="CAF4061902.1"/>
    <property type="molecule type" value="Genomic_DNA"/>
</dbReference>
<gene>
    <name evidence="2" type="ORF">GPM918_LOCUS27156</name>
    <name evidence="3" type="ORF">OVA965_LOCUS32187</name>
    <name evidence="4" type="ORF">SRO942_LOCUS27436</name>
    <name evidence="5" type="ORF">TMI583_LOCUS33043</name>
</gene>
<dbReference type="Proteomes" id="UP000682733">
    <property type="component" value="Unassembled WGS sequence"/>
</dbReference>
<dbReference type="Proteomes" id="UP000663829">
    <property type="component" value="Unassembled WGS sequence"/>
</dbReference>
<organism evidence="2 6">
    <name type="scientific">Didymodactylos carnosus</name>
    <dbReference type="NCBI Taxonomy" id="1234261"/>
    <lineage>
        <taxon>Eukaryota</taxon>
        <taxon>Metazoa</taxon>
        <taxon>Spiralia</taxon>
        <taxon>Gnathifera</taxon>
        <taxon>Rotifera</taxon>
        <taxon>Eurotatoria</taxon>
        <taxon>Bdelloidea</taxon>
        <taxon>Philodinida</taxon>
        <taxon>Philodinidae</taxon>
        <taxon>Didymodactylos</taxon>
    </lineage>
</organism>
<accession>A0A815BMH7</accession>
<keyword evidence="1" id="KW-0732">Signal</keyword>
<proteinExistence type="predicted"/>
<comment type="caution">
    <text evidence="2">The sequence shown here is derived from an EMBL/GenBank/DDBJ whole genome shotgun (WGS) entry which is preliminary data.</text>
</comment>
<evidence type="ECO:0000313" key="5">
    <source>
        <dbReference type="EMBL" id="CAF4191103.1"/>
    </source>
</evidence>
<name>A0A815BMH7_9BILA</name>
<evidence type="ECO:0000313" key="4">
    <source>
        <dbReference type="EMBL" id="CAF4061902.1"/>
    </source>
</evidence>
<reference evidence="2" key="1">
    <citation type="submission" date="2021-02" db="EMBL/GenBank/DDBJ databases">
        <authorList>
            <person name="Nowell W R."/>
        </authorList>
    </citation>
    <scope>NUCLEOTIDE SEQUENCE</scope>
</reference>
<dbReference type="Proteomes" id="UP000677228">
    <property type="component" value="Unassembled WGS sequence"/>
</dbReference>